<dbReference type="eggNOG" id="COG5001">
    <property type="taxonomic scope" value="Bacteria"/>
</dbReference>
<dbReference type="SMART" id="SM00086">
    <property type="entry name" value="PAC"/>
    <property type="match status" value="1"/>
</dbReference>
<evidence type="ECO:0000313" key="7">
    <source>
        <dbReference type="Proteomes" id="UP000010472"/>
    </source>
</evidence>
<dbReference type="CDD" id="cd01949">
    <property type="entry name" value="GGDEF"/>
    <property type="match status" value="1"/>
</dbReference>
<protein>
    <submittedName>
        <fullName evidence="6">Diguanylate cyclase/phosphodiesterase with PAS/PAC sensor(S)</fullName>
    </submittedName>
</protein>
<dbReference type="PANTHER" id="PTHR44757">
    <property type="entry name" value="DIGUANYLATE CYCLASE DGCP"/>
    <property type="match status" value="1"/>
</dbReference>
<keyword evidence="7" id="KW-1185">Reference proteome</keyword>
<feature type="domain" description="GGDEF" evidence="5">
    <location>
        <begin position="433"/>
        <end position="566"/>
    </location>
</feature>
<dbReference type="PATRIC" id="fig|1173022.3.peg.4316"/>
<dbReference type="InterPro" id="IPR035919">
    <property type="entry name" value="EAL_sf"/>
</dbReference>
<feature type="domain" description="PAC" evidence="3">
    <location>
        <begin position="348"/>
        <end position="400"/>
    </location>
</feature>
<dbReference type="Pfam" id="PF00990">
    <property type="entry name" value="GGDEF"/>
    <property type="match status" value="1"/>
</dbReference>
<dbReference type="Pfam" id="PF00563">
    <property type="entry name" value="EAL"/>
    <property type="match status" value="1"/>
</dbReference>
<dbReference type="PROSITE" id="PS50112">
    <property type="entry name" value="PAS"/>
    <property type="match status" value="1"/>
</dbReference>
<dbReference type="SMART" id="SM00052">
    <property type="entry name" value="EAL"/>
    <property type="match status" value="1"/>
</dbReference>
<evidence type="ECO:0000259" key="4">
    <source>
        <dbReference type="PROSITE" id="PS50883"/>
    </source>
</evidence>
<dbReference type="PROSITE" id="PS50887">
    <property type="entry name" value="GGDEF"/>
    <property type="match status" value="1"/>
</dbReference>
<dbReference type="NCBIfam" id="TIGR00229">
    <property type="entry name" value="sensory_box"/>
    <property type="match status" value="1"/>
</dbReference>
<dbReference type="PROSITE" id="PS50883">
    <property type="entry name" value="EAL"/>
    <property type="match status" value="1"/>
</dbReference>
<dbReference type="EMBL" id="CP003620">
    <property type="protein sequence ID" value="AFZ14805.1"/>
    <property type="molecule type" value="Genomic_DNA"/>
</dbReference>
<dbReference type="SUPFAM" id="SSF55785">
    <property type="entry name" value="PYP-like sensor domain (PAS domain)"/>
    <property type="match status" value="1"/>
</dbReference>
<dbReference type="Pfam" id="PF00498">
    <property type="entry name" value="FHA"/>
    <property type="match status" value="1"/>
</dbReference>
<sequence length="837" mass="95456">MNQLSNNFNPQELKVVLVVEDTKGKRLINLEDSIYSLGRDLRNSIIIYSPIVSRYHATLLRVTDTKNNSFVFKIIDGNLQGETSRNGIFINGKLVSSQSLKHRDVIVFGKDAKAVYLMVEANFSEQDILEDCEQERFDESSNDSFDPNDTLVSDEEDVDLLSESALLRLASFPELLPSPIIEIDISGEITYLNPAAIMQFPDLQIIKLDHAVLVGLLDTFEQEKKDFFVREVEVNSAIFEQSVYYIAESRLIRIYLVDISDRKRTEAALLKSEERYALAAMAANDGLWDWDLNTNEIYFSCRWKSMLGYQENEIGNTPNEWLNRIHPEESERVKAELAAHIEGVTPRFESECQILHKDGTYRWVLSQGIAVKDADDKTYRMVGSQTDISRRKEIEAQLTHDAFHDPLTGLSNRALLIFQLQHAIERAKRRKDYSFAVLFLDLDRFKVVNDSLGHHIGDQLLIAFVERLVNATRSGDTIARLGGDEFVILLEDIQSVDDATEIAERIKQRLISPFKINDYDIFTSVSIGIALDTTGSNKPEELLRNADIAMYRAKSLGKARYQVFDPQMHTRAITLLQIENDLRHAVEREEFVVNYQPIVALSTGKFVGFEALLRWHHPERGKVSPVEFIPIAEETGLIVPIGYWILRQACLQLKEWQERFQPNQPLTMSVNISCKQFLESNLIDKIKSILLETKINPACLKLEITESVIMENAENAIKMLLQLKNIGVQIYIDDFGTGYSSLSYLHQFPFDALKIDRSFIDRMSKERDGGEIVQAIINLAENLGVYIVAEGIETKEQNELLQQMGSNKGQGQGFYFSKPLDSKSLEELITEAPHWLH</sequence>
<dbReference type="SMART" id="SM00240">
    <property type="entry name" value="FHA"/>
    <property type="match status" value="1"/>
</dbReference>
<gene>
    <name evidence="6" type="ORF">Cri9333_3998</name>
</gene>
<dbReference type="SMART" id="SM00091">
    <property type="entry name" value="PAS"/>
    <property type="match status" value="2"/>
</dbReference>
<dbReference type="InterPro" id="IPR008984">
    <property type="entry name" value="SMAD_FHA_dom_sf"/>
</dbReference>
<dbReference type="eggNOG" id="COG1716">
    <property type="taxonomic scope" value="Bacteria"/>
</dbReference>
<dbReference type="Gene3D" id="3.30.450.20">
    <property type="entry name" value="PAS domain"/>
    <property type="match status" value="1"/>
</dbReference>
<feature type="domain" description="PAS" evidence="2">
    <location>
        <begin position="272"/>
        <end position="344"/>
    </location>
</feature>
<evidence type="ECO:0000259" key="1">
    <source>
        <dbReference type="PROSITE" id="PS50006"/>
    </source>
</evidence>
<dbReference type="FunFam" id="3.20.20.450:FF:000001">
    <property type="entry name" value="Cyclic di-GMP phosphodiesterase yahA"/>
    <property type="match status" value="1"/>
</dbReference>
<dbReference type="KEGG" id="cep:Cri9333_3998"/>
<evidence type="ECO:0000259" key="3">
    <source>
        <dbReference type="PROSITE" id="PS50113"/>
    </source>
</evidence>
<dbReference type="InterPro" id="IPR052155">
    <property type="entry name" value="Biofilm_reg_signaling"/>
</dbReference>
<dbReference type="SMART" id="SM00267">
    <property type="entry name" value="GGDEF"/>
    <property type="match status" value="1"/>
</dbReference>
<evidence type="ECO:0000259" key="5">
    <source>
        <dbReference type="PROSITE" id="PS50887"/>
    </source>
</evidence>
<dbReference type="FunFam" id="3.30.70.270:FF:000001">
    <property type="entry name" value="Diguanylate cyclase domain protein"/>
    <property type="match status" value="1"/>
</dbReference>
<dbReference type="InterPro" id="IPR001610">
    <property type="entry name" value="PAC"/>
</dbReference>
<dbReference type="Gene3D" id="3.20.20.450">
    <property type="entry name" value="EAL domain"/>
    <property type="match status" value="1"/>
</dbReference>
<dbReference type="NCBIfam" id="TIGR00254">
    <property type="entry name" value="GGDEF"/>
    <property type="match status" value="1"/>
</dbReference>
<dbReference type="RefSeq" id="WP_015204905.1">
    <property type="nucleotide sequence ID" value="NC_019753.1"/>
</dbReference>
<organism evidence="6 7">
    <name type="scientific">Crinalium epipsammum PCC 9333</name>
    <dbReference type="NCBI Taxonomy" id="1173022"/>
    <lineage>
        <taxon>Bacteria</taxon>
        <taxon>Bacillati</taxon>
        <taxon>Cyanobacteriota</taxon>
        <taxon>Cyanophyceae</taxon>
        <taxon>Gomontiellales</taxon>
        <taxon>Gomontiellaceae</taxon>
        <taxon>Crinalium</taxon>
    </lineage>
</organism>
<dbReference type="HOGENOM" id="CLU_000445_70_20_3"/>
<proteinExistence type="predicted"/>
<dbReference type="InterPro" id="IPR035965">
    <property type="entry name" value="PAS-like_dom_sf"/>
</dbReference>
<dbReference type="PROSITE" id="PS50006">
    <property type="entry name" value="FHA_DOMAIN"/>
    <property type="match status" value="1"/>
</dbReference>
<dbReference type="OrthoDB" id="425396at2"/>
<dbReference type="AlphaFoldDB" id="K9W5Q0"/>
<dbReference type="InterPro" id="IPR000014">
    <property type="entry name" value="PAS"/>
</dbReference>
<dbReference type="CDD" id="cd00130">
    <property type="entry name" value="PAS"/>
    <property type="match status" value="1"/>
</dbReference>
<reference evidence="6 7" key="1">
    <citation type="submission" date="2012-06" db="EMBL/GenBank/DDBJ databases">
        <title>Finished chromosome of genome of Crinalium epipsammum PCC 9333.</title>
        <authorList>
            <consortium name="US DOE Joint Genome Institute"/>
            <person name="Gugger M."/>
            <person name="Coursin T."/>
            <person name="Rippka R."/>
            <person name="Tandeau De Marsac N."/>
            <person name="Huntemann M."/>
            <person name="Wei C.-L."/>
            <person name="Han J."/>
            <person name="Detter J.C."/>
            <person name="Han C."/>
            <person name="Tapia R."/>
            <person name="Davenport K."/>
            <person name="Daligault H."/>
            <person name="Erkkila T."/>
            <person name="Gu W."/>
            <person name="Munk A.C.C."/>
            <person name="Teshima H."/>
            <person name="Xu Y."/>
            <person name="Chain P."/>
            <person name="Chen A."/>
            <person name="Krypides N."/>
            <person name="Mavromatis K."/>
            <person name="Markowitz V."/>
            <person name="Szeto E."/>
            <person name="Ivanova N."/>
            <person name="Mikhailova N."/>
            <person name="Ovchinnikova G."/>
            <person name="Pagani I."/>
            <person name="Pati A."/>
            <person name="Goodwin L."/>
            <person name="Peters L."/>
            <person name="Pitluck S."/>
            <person name="Woyke T."/>
            <person name="Kerfeld C."/>
        </authorList>
    </citation>
    <scope>NUCLEOTIDE SEQUENCE [LARGE SCALE GENOMIC DNA]</scope>
    <source>
        <strain evidence="6 7">PCC 9333</strain>
    </source>
</reference>
<dbReference type="InterPro" id="IPR000253">
    <property type="entry name" value="FHA_dom"/>
</dbReference>
<dbReference type="InterPro" id="IPR000700">
    <property type="entry name" value="PAS-assoc_C"/>
</dbReference>
<dbReference type="CDD" id="cd01948">
    <property type="entry name" value="EAL"/>
    <property type="match status" value="1"/>
</dbReference>
<feature type="domain" description="EAL" evidence="4">
    <location>
        <begin position="575"/>
        <end position="833"/>
    </location>
</feature>
<dbReference type="Proteomes" id="UP000010472">
    <property type="component" value="Chromosome"/>
</dbReference>
<dbReference type="PROSITE" id="PS50113">
    <property type="entry name" value="PAC"/>
    <property type="match status" value="1"/>
</dbReference>
<accession>K9W5Q0</accession>
<dbReference type="Gene3D" id="2.60.200.20">
    <property type="match status" value="1"/>
</dbReference>
<dbReference type="InterPro" id="IPR000160">
    <property type="entry name" value="GGDEF_dom"/>
</dbReference>
<dbReference type="InterPro" id="IPR013655">
    <property type="entry name" value="PAS_fold_3"/>
</dbReference>
<dbReference type="Gene3D" id="3.30.70.270">
    <property type="match status" value="1"/>
</dbReference>
<dbReference type="PANTHER" id="PTHR44757:SF2">
    <property type="entry name" value="BIOFILM ARCHITECTURE MAINTENANCE PROTEIN MBAA"/>
    <property type="match status" value="1"/>
</dbReference>
<dbReference type="Pfam" id="PF08447">
    <property type="entry name" value="PAS_3"/>
    <property type="match status" value="1"/>
</dbReference>
<evidence type="ECO:0000259" key="2">
    <source>
        <dbReference type="PROSITE" id="PS50112"/>
    </source>
</evidence>
<name>K9W5Q0_9CYAN</name>
<dbReference type="SUPFAM" id="SSF141868">
    <property type="entry name" value="EAL domain-like"/>
    <property type="match status" value="1"/>
</dbReference>
<feature type="domain" description="FHA" evidence="1">
    <location>
        <begin position="35"/>
        <end position="95"/>
    </location>
</feature>
<dbReference type="InterPro" id="IPR043128">
    <property type="entry name" value="Rev_trsase/Diguanyl_cyclase"/>
</dbReference>
<dbReference type="InterPro" id="IPR029787">
    <property type="entry name" value="Nucleotide_cyclase"/>
</dbReference>
<dbReference type="InterPro" id="IPR001633">
    <property type="entry name" value="EAL_dom"/>
</dbReference>
<dbReference type="SUPFAM" id="SSF49879">
    <property type="entry name" value="SMAD/FHA domain"/>
    <property type="match status" value="1"/>
</dbReference>
<dbReference type="SUPFAM" id="SSF55073">
    <property type="entry name" value="Nucleotide cyclase"/>
    <property type="match status" value="1"/>
</dbReference>
<dbReference type="STRING" id="1173022.Cri9333_3998"/>
<evidence type="ECO:0000313" key="6">
    <source>
        <dbReference type="EMBL" id="AFZ14805.1"/>
    </source>
</evidence>